<dbReference type="PANTHER" id="PTHR12558">
    <property type="entry name" value="CELL DIVISION CYCLE 16,23,27"/>
    <property type="match status" value="1"/>
</dbReference>
<dbReference type="Proteomes" id="UP001359886">
    <property type="component" value="Unassembled WGS sequence"/>
</dbReference>
<accession>A0AAW9RH06</accession>
<sequence>MSLVNELKRRNVFKVGAAYVVMAWLLAQGVDVFLENFGAPDWVIKTILLLLVAGFPVAVFFAWAFELTPEGIKKEKDVDRSQSITHKTGRKLDFVVIGLLLVALGYFAVDKFVLVPARHAAEQTATTESEPDGPKTIAVLPFVNMSEDRGNEYFSDGISEEILNALARVPELQVAGRTSSFAFKGENVDLRRIGETLGVDHILEGSVRKAGATVRITAQLIQVDNGFHLWSDSYDRNLDDVFAIQDEIANAILTELKARLVGDTPVAVASARTDSEAYDLYLLAKQRMYERAQLPLENAAELLDRAIAIDPDYAPAYAQRSVVAHLLSESQYGALPVAQADSQARLFAEKALQLNPGLAEGWAALGLYQLDRPGEIVQAIENLEKALALNPALIDAANWLHNAYNQTTQPAEALKVIEDVHRRDPLYRPALGNLAWLYVAMDRRDRARAIIEGVRPYLSQDANMLWLDGMMFESAGEIAKAMPLLERAVELSPQDRVYRIQLGMSLLQTHQYERAADEGYWWTQAQALRHLGRVEEATLLTQKWAGEGDVEGYFRLLNATGRSEILTEYLESRWADVAAFAQAFPAFAYFGYGTMLEVALAYQKTGQPVPFDSAMALVRTAHDSLTKQGISNPYFYENEATYFALAGDRIRALDFLGRAVDAGRMFSRSIADDLPAFRDFEGDPEYEAIEARMIEHLNRERSALGLEPVST</sequence>
<dbReference type="RefSeq" id="WP_354696895.1">
    <property type="nucleotide sequence ID" value="NZ_JAZHOG010000015.1"/>
</dbReference>
<protein>
    <submittedName>
        <fullName evidence="3">Tetratricopeptide repeat protein</fullName>
    </submittedName>
</protein>
<feature type="transmembrane region" description="Helical" evidence="2">
    <location>
        <begin position="12"/>
        <end position="30"/>
    </location>
</feature>
<dbReference type="InterPro" id="IPR011990">
    <property type="entry name" value="TPR-like_helical_dom_sf"/>
</dbReference>
<keyword evidence="2" id="KW-1133">Transmembrane helix</keyword>
<dbReference type="EMBL" id="JAZHOG010000015">
    <property type="protein sequence ID" value="MEJ8569573.1"/>
    <property type="molecule type" value="Genomic_DNA"/>
</dbReference>
<dbReference type="SMART" id="SM00028">
    <property type="entry name" value="TPR"/>
    <property type="match status" value="2"/>
</dbReference>
<dbReference type="AlphaFoldDB" id="A0AAW9RH06"/>
<proteinExistence type="predicted"/>
<dbReference type="InterPro" id="IPR019734">
    <property type="entry name" value="TPR_rpt"/>
</dbReference>
<feature type="repeat" description="TPR" evidence="1">
    <location>
        <begin position="462"/>
        <end position="495"/>
    </location>
</feature>
<dbReference type="PANTHER" id="PTHR12558:SF13">
    <property type="entry name" value="CELL DIVISION CYCLE PROTEIN 27 HOMOLOG"/>
    <property type="match status" value="1"/>
</dbReference>
<keyword evidence="1" id="KW-0802">TPR repeat</keyword>
<evidence type="ECO:0000313" key="4">
    <source>
        <dbReference type="Proteomes" id="UP001359886"/>
    </source>
</evidence>
<reference evidence="3 4" key="1">
    <citation type="submission" date="2024-02" db="EMBL/GenBank/DDBJ databases">
        <title>A novel Wenzhouxiangellaceae bacterium, isolated from coastal sediments.</title>
        <authorList>
            <person name="Du Z.-J."/>
            <person name="Ye Y.-Q."/>
            <person name="Zhang X.-Y."/>
        </authorList>
    </citation>
    <scope>NUCLEOTIDE SEQUENCE [LARGE SCALE GENOMIC DNA]</scope>
    <source>
        <strain evidence="3 4">CH-27</strain>
    </source>
</reference>
<dbReference type="Pfam" id="PF14559">
    <property type="entry name" value="TPR_19"/>
    <property type="match status" value="1"/>
</dbReference>
<feature type="transmembrane region" description="Helical" evidence="2">
    <location>
        <begin position="42"/>
        <end position="65"/>
    </location>
</feature>
<evidence type="ECO:0000256" key="2">
    <source>
        <dbReference type="SAM" id="Phobius"/>
    </source>
</evidence>
<evidence type="ECO:0000313" key="3">
    <source>
        <dbReference type="EMBL" id="MEJ8569573.1"/>
    </source>
</evidence>
<dbReference type="PROSITE" id="PS50005">
    <property type="entry name" value="TPR"/>
    <property type="match status" value="1"/>
</dbReference>
<evidence type="ECO:0000256" key="1">
    <source>
        <dbReference type="PROSITE-ProRule" id="PRU00339"/>
    </source>
</evidence>
<organism evidence="3 4">
    <name type="scientific">Elongatibacter sediminis</name>
    <dbReference type="NCBI Taxonomy" id="3119006"/>
    <lineage>
        <taxon>Bacteria</taxon>
        <taxon>Pseudomonadati</taxon>
        <taxon>Pseudomonadota</taxon>
        <taxon>Gammaproteobacteria</taxon>
        <taxon>Chromatiales</taxon>
        <taxon>Wenzhouxiangellaceae</taxon>
        <taxon>Elongatibacter</taxon>
    </lineage>
</organism>
<name>A0AAW9RH06_9GAMM</name>
<dbReference type="SUPFAM" id="SSF48452">
    <property type="entry name" value="TPR-like"/>
    <property type="match status" value="1"/>
</dbReference>
<keyword evidence="2" id="KW-0812">Transmembrane</keyword>
<feature type="transmembrane region" description="Helical" evidence="2">
    <location>
        <begin position="92"/>
        <end position="109"/>
    </location>
</feature>
<dbReference type="Gene3D" id="1.25.40.10">
    <property type="entry name" value="Tetratricopeptide repeat domain"/>
    <property type="match status" value="2"/>
</dbReference>
<keyword evidence="2" id="KW-0472">Membrane</keyword>
<dbReference type="Gene3D" id="3.40.50.10070">
    <property type="entry name" value="TolB, N-terminal domain"/>
    <property type="match status" value="1"/>
</dbReference>
<comment type="caution">
    <text evidence="3">The sequence shown here is derived from an EMBL/GenBank/DDBJ whole genome shotgun (WGS) entry which is preliminary data.</text>
</comment>
<keyword evidence="4" id="KW-1185">Reference proteome</keyword>
<gene>
    <name evidence="3" type="ORF">V3330_18240</name>
</gene>